<evidence type="ECO:0000256" key="6">
    <source>
        <dbReference type="ARBA" id="ARBA00034075"/>
    </source>
</evidence>
<protein>
    <recommendedName>
        <fullName evidence="7">Carboxylic ester hydrolase</fullName>
        <ecNumber evidence="7">3.1.1.-</ecNumber>
    </recommendedName>
</protein>
<dbReference type="GO" id="GO:0030600">
    <property type="term" value="F:feruloyl esterase activity"/>
    <property type="evidence" value="ECO:0007669"/>
    <property type="project" value="UniProtKB-EC"/>
</dbReference>
<evidence type="ECO:0000313" key="9">
    <source>
        <dbReference type="Proteomes" id="UP000007174"/>
    </source>
</evidence>
<evidence type="ECO:0000256" key="3">
    <source>
        <dbReference type="ARBA" id="ARBA00022729"/>
    </source>
</evidence>
<evidence type="ECO:0000256" key="1">
    <source>
        <dbReference type="ARBA" id="ARBA00022487"/>
    </source>
</evidence>
<keyword evidence="1" id="KW-0719">Serine esterase</keyword>
<dbReference type="eggNOG" id="ENOG502SHYE">
    <property type="taxonomic scope" value="Eukaryota"/>
</dbReference>
<name>H1W0R8_COLHI</name>
<feature type="non-terminal residue" evidence="8">
    <location>
        <position position="1"/>
    </location>
</feature>
<dbReference type="EMBL" id="CACQ02008327">
    <property type="protein sequence ID" value="CCF46081.1"/>
    <property type="molecule type" value="Genomic_DNA"/>
</dbReference>
<keyword evidence="3 7" id="KW-0732">Signal</keyword>
<dbReference type="VEuPathDB" id="FungiDB:CH63R_13786"/>
<dbReference type="EC" id="3.1.1.-" evidence="7"/>
<dbReference type="Pfam" id="PF07519">
    <property type="entry name" value="Tannase"/>
    <property type="match status" value="1"/>
</dbReference>
<accession>H1W0R8</accession>
<evidence type="ECO:0000256" key="5">
    <source>
        <dbReference type="ARBA" id="ARBA00023157"/>
    </source>
</evidence>
<dbReference type="STRING" id="759273.H1W0R8"/>
<dbReference type="Proteomes" id="UP000007174">
    <property type="component" value="Unassembled WGS sequence"/>
</dbReference>
<keyword evidence="4 7" id="KW-0378">Hydrolase</keyword>
<comment type="catalytic activity">
    <reaction evidence="6">
        <text>feruloyl-polysaccharide + H2O = ferulate + polysaccharide.</text>
        <dbReference type="EC" id="3.1.1.73"/>
    </reaction>
</comment>
<evidence type="ECO:0000256" key="4">
    <source>
        <dbReference type="ARBA" id="ARBA00022801"/>
    </source>
</evidence>
<keyword evidence="2" id="KW-0858">Xylan degradation</keyword>
<dbReference type="PANTHER" id="PTHR33938">
    <property type="entry name" value="FERULOYL ESTERASE B-RELATED"/>
    <property type="match status" value="1"/>
</dbReference>
<feature type="signal peptide" evidence="7">
    <location>
        <begin position="1"/>
        <end position="18"/>
    </location>
</feature>
<evidence type="ECO:0000256" key="7">
    <source>
        <dbReference type="RuleBase" id="RU361238"/>
    </source>
</evidence>
<dbReference type="AlphaFoldDB" id="H1W0R8"/>
<evidence type="ECO:0000313" key="8">
    <source>
        <dbReference type="EMBL" id="CCF46081.1"/>
    </source>
</evidence>
<keyword evidence="5" id="KW-1015">Disulfide bond</keyword>
<gene>
    <name evidence="8" type="ORF">CH063_14948</name>
</gene>
<reference evidence="9" key="1">
    <citation type="journal article" date="2012" name="Nat. Genet.">
        <title>Lifestyle transitions in plant pathogenic Colletotrichum fungi deciphered by genome and transcriptome analyses.</title>
        <authorList>
            <person name="O'Connell R.J."/>
            <person name="Thon M.R."/>
            <person name="Hacquard S."/>
            <person name="Amyotte S.G."/>
            <person name="Kleemann J."/>
            <person name="Torres M.F."/>
            <person name="Damm U."/>
            <person name="Buiate E.A."/>
            <person name="Epstein L."/>
            <person name="Alkan N."/>
            <person name="Altmueller J."/>
            <person name="Alvarado-Balderrama L."/>
            <person name="Bauser C.A."/>
            <person name="Becker C."/>
            <person name="Birren B.W."/>
            <person name="Chen Z."/>
            <person name="Choi J."/>
            <person name="Crouch J.A."/>
            <person name="Duvick J.P."/>
            <person name="Farman M.A."/>
            <person name="Gan P."/>
            <person name="Heiman D."/>
            <person name="Henrissat B."/>
            <person name="Howard R.J."/>
            <person name="Kabbage M."/>
            <person name="Koch C."/>
            <person name="Kracher B."/>
            <person name="Kubo Y."/>
            <person name="Law A.D."/>
            <person name="Lebrun M.-H."/>
            <person name="Lee Y.-H."/>
            <person name="Miyara I."/>
            <person name="Moore N."/>
            <person name="Neumann U."/>
            <person name="Nordstroem K."/>
            <person name="Panaccione D.G."/>
            <person name="Panstruga R."/>
            <person name="Place M."/>
            <person name="Proctor R.H."/>
            <person name="Prusky D."/>
            <person name="Rech G."/>
            <person name="Reinhardt R."/>
            <person name="Rollins J.A."/>
            <person name="Rounsley S."/>
            <person name="Schardl C.L."/>
            <person name="Schwartz D.C."/>
            <person name="Shenoy N."/>
            <person name="Shirasu K."/>
            <person name="Sikhakolli U.R."/>
            <person name="Stueber K."/>
            <person name="Sukno S.A."/>
            <person name="Sweigard J.A."/>
            <person name="Takano Y."/>
            <person name="Takahara H."/>
            <person name="Trail F."/>
            <person name="van der Does H.C."/>
            <person name="Voll L.M."/>
            <person name="Will I."/>
            <person name="Young S."/>
            <person name="Zeng Q."/>
            <person name="Zhang J."/>
            <person name="Zhou S."/>
            <person name="Dickman M.B."/>
            <person name="Schulze-Lefert P."/>
            <person name="Ver Loren van Themaat E."/>
            <person name="Ma L.-J."/>
            <person name="Vaillancourt L.J."/>
        </authorList>
    </citation>
    <scope>NUCLEOTIDE SEQUENCE [LARGE SCALE GENOMIC DNA]</scope>
    <source>
        <strain evidence="9">IMI 349063</strain>
    </source>
</reference>
<dbReference type="HOGENOM" id="CLU_1511626_0_0_1"/>
<feature type="chain" id="PRO_5005133630" description="Carboxylic ester hydrolase" evidence="7">
    <location>
        <begin position="19"/>
        <end position="187"/>
    </location>
</feature>
<comment type="similarity">
    <text evidence="7">Belongs to the tannase family.</text>
</comment>
<evidence type="ECO:0000256" key="2">
    <source>
        <dbReference type="ARBA" id="ARBA00022651"/>
    </source>
</evidence>
<keyword evidence="2" id="KW-0119">Carbohydrate metabolism</keyword>
<keyword evidence="2" id="KW-0624">Polysaccharide degradation</keyword>
<dbReference type="GO" id="GO:0045493">
    <property type="term" value="P:xylan catabolic process"/>
    <property type="evidence" value="ECO:0007669"/>
    <property type="project" value="UniProtKB-KW"/>
</dbReference>
<sequence>MLAPFALPLFVLLGPALASFREDCLALTPQSTVANSTGRELAFVTSGTDLAFPEQDAACNRASQVVRADLCRVAMNLTTSARSEVVTEVWLPEKWNGRLVTVAGGGLDGCVHYEDMAYATAHGFAAVGTNNGHAGTTGIQFLNNEDVVIDFSWRALHVGVVAGKQLLQSMYKRPATGSVFFGCSTRG</sequence>
<proteinExistence type="inferred from homology"/>
<dbReference type="InterPro" id="IPR011118">
    <property type="entry name" value="Tannase/feruloyl_esterase"/>
</dbReference>
<dbReference type="PANTHER" id="PTHR33938:SF15">
    <property type="entry name" value="FERULOYL ESTERASE B-RELATED"/>
    <property type="match status" value="1"/>
</dbReference>
<organism evidence="8 9">
    <name type="scientific">Colletotrichum higginsianum (strain IMI 349063)</name>
    <name type="common">Crucifer anthracnose fungus</name>
    <dbReference type="NCBI Taxonomy" id="759273"/>
    <lineage>
        <taxon>Eukaryota</taxon>
        <taxon>Fungi</taxon>
        <taxon>Dikarya</taxon>
        <taxon>Ascomycota</taxon>
        <taxon>Pezizomycotina</taxon>
        <taxon>Sordariomycetes</taxon>
        <taxon>Hypocreomycetidae</taxon>
        <taxon>Glomerellales</taxon>
        <taxon>Glomerellaceae</taxon>
        <taxon>Colletotrichum</taxon>
        <taxon>Colletotrichum destructivum species complex</taxon>
    </lineage>
</organism>